<evidence type="ECO:0000313" key="2">
    <source>
        <dbReference type="EMBL" id="SMB94797.1"/>
    </source>
</evidence>
<dbReference type="STRING" id="656914.SAMN00017405_0276"/>
<feature type="transmembrane region" description="Helical" evidence="1">
    <location>
        <begin position="155"/>
        <end position="171"/>
    </location>
</feature>
<dbReference type="NCBIfam" id="TIGR02833">
    <property type="entry name" value="spore_III_AB"/>
    <property type="match status" value="1"/>
</dbReference>
<organism evidence="2 3">
    <name type="scientific">Desulfonispora thiosulfatigenes DSM 11270</name>
    <dbReference type="NCBI Taxonomy" id="656914"/>
    <lineage>
        <taxon>Bacteria</taxon>
        <taxon>Bacillati</taxon>
        <taxon>Bacillota</taxon>
        <taxon>Clostridia</taxon>
        <taxon>Eubacteriales</taxon>
        <taxon>Peptococcaceae</taxon>
        <taxon>Desulfonispora</taxon>
    </lineage>
</organism>
<keyword evidence="3" id="KW-1185">Reference proteome</keyword>
<sequence length="172" mass="19094">MLKILGSIFLIMGFGVIGLVVARNLSLRPLELRQVQNGLKMLETEILYGLTPLPEALSRVSNQISFPINKLFSQSSNYLKNGEGLTAGEAWEISLNELEQESSLLAEDIEILISFGKGLGGSDRDEQTKHLKLVQDHLKNAEFKAEKIKETNQKVYKYLGFSFGAVIALILV</sequence>
<proteinExistence type="predicted"/>
<dbReference type="OrthoDB" id="1957909at2"/>
<protein>
    <submittedName>
        <fullName evidence="2">Stage III sporulation protein AB</fullName>
    </submittedName>
</protein>
<dbReference type="AlphaFoldDB" id="A0A1W1VN68"/>
<dbReference type="Proteomes" id="UP000192731">
    <property type="component" value="Unassembled WGS sequence"/>
</dbReference>
<reference evidence="2 3" key="1">
    <citation type="submission" date="2017-04" db="EMBL/GenBank/DDBJ databases">
        <authorList>
            <person name="Afonso C.L."/>
            <person name="Miller P.J."/>
            <person name="Scott M.A."/>
            <person name="Spackman E."/>
            <person name="Goraichik I."/>
            <person name="Dimitrov K.M."/>
            <person name="Suarez D.L."/>
            <person name="Swayne D.E."/>
        </authorList>
    </citation>
    <scope>NUCLEOTIDE SEQUENCE [LARGE SCALE GENOMIC DNA]</scope>
    <source>
        <strain evidence="2 3">DSM 11270</strain>
    </source>
</reference>
<keyword evidence="1" id="KW-0472">Membrane</keyword>
<dbReference type="EMBL" id="FWWT01000022">
    <property type="protein sequence ID" value="SMB94797.1"/>
    <property type="molecule type" value="Genomic_DNA"/>
</dbReference>
<feature type="transmembrane region" description="Helical" evidence="1">
    <location>
        <begin position="6"/>
        <end position="25"/>
    </location>
</feature>
<dbReference type="RefSeq" id="WP_084054089.1">
    <property type="nucleotide sequence ID" value="NZ_FWWT01000022.1"/>
</dbReference>
<evidence type="ECO:0000313" key="3">
    <source>
        <dbReference type="Proteomes" id="UP000192731"/>
    </source>
</evidence>
<gene>
    <name evidence="2" type="ORF">SAMN00017405_0276</name>
</gene>
<name>A0A1W1VN68_DESTI</name>
<evidence type="ECO:0000256" key="1">
    <source>
        <dbReference type="SAM" id="Phobius"/>
    </source>
</evidence>
<accession>A0A1W1VN68</accession>
<dbReference type="PIRSF" id="PIRSF021435">
    <property type="entry name" value="SpoIIIAB"/>
    <property type="match status" value="1"/>
</dbReference>
<dbReference type="InterPro" id="IPR014198">
    <property type="entry name" value="Spore_III_AB"/>
</dbReference>
<keyword evidence="1" id="KW-0812">Transmembrane</keyword>
<dbReference type="Pfam" id="PF09548">
    <property type="entry name" value="Spore_III_AB"/>
    <property type="match status" value="1"/>
</dbReference>
<keyword evidence="1" id="KW-1133">Transmembrane helix</keyword>